<evidence type="ECO:0000259" key="1">
    <source>
        <dbReference type="Pfam" id="PF13577"/>
    </source>
</evidence>
<accession>A0A382FU64</accession>
<dbReference type="EMBL" id="UINC01051591">
    <property type="protein sequence ID" value="SVB65934.1"/>
    <property type="molecule type" value="Genomic_DNA"/>
</dbReference>
<dbReference type="Gene3D" id="3.10.450.50">
    <property type="match status" value="1"/>
</dbReference>
<proteinExistence type="predicted"/>
<dbReference type="AlphaFoldDB" id="A0A382FU64"/>
<dbReference type="CDD" id="cd00531">
    <property type="entry name" value="NTF2_like"/>
    <property type="match status" value="1"/>
</dbReference>
<evidence type="ECO:0000313" key="2">
    <source>
        <dbReference type="EMBL" id="SVB65934.1"/>
    </source>
</evidence>
<name>A0A382FU64_9ZZZZ</name>
<organism evidence="2">
    <name type="scientific">marine metagenome</name>
    <dbReference type="NCBI Taxonomy" id="408172"/>
    <lineage>
        <taxon>unclassified sequences</taxon>
        <taxon>metagenomes</taxon>
        <taxon>ecological metagenomes</taxon>
    </lineage>
</organism>
<reference evidence="2" key="1">
    <citation type="submission" date="2018-05" db="EMBL/GenBank/DDBJ databases">
        <authorList>
            <person name="Lanie J.A."/>
            <person name="Ng W.-L."/>
            <person name="Kazmierczak K.M."/>
            <person name="Andrzejewski T.M."/>
            <person name="Davidsen T.M."/>
            <person name="Wayne K.J."/>
            <person name="Tettelin H."/>
            <person name="Glass J.I."/>
            <person name="Rusch D."/>
            <person name="Podicherti R."/>
            <person name="Tsui H.-C.T."/>
            <person name="Winkler M.E."/>
        </authorList>
    </citation>
    <scope>NUCLEOTIDE SEQUENCE</scope>
</reference>
<feature type="domain" description="SnoaL-like" evidence="1">
    <location>
        <begin position="32"/>
        <end position="147"/>
    </location>
</feature>
<protein>
    <recommendedName>
        <fullName evidence="1">SnoaL-like domain-containing protein</fullName>
    </recommendedName>
</protein>
<sequence length="159" mass="17090">MKHFLMVSAIVFCFGSSAALSAEQGSDGSLTADDYVEIQQLYAQYAHALDLGDAQAWADTFTPDGVFSDAKGREELVAFAKGFHENFAGHARHWNSQVLITPTANGADGSCYLLLVDTSVQPVGISVSGIYEDKIVKTTAGWRFQKRVAAIERPDAGGQ</sequence>
<dbReference type="SUPFAM" id="SSF54427">
    <property type="entry name" value="NTF2-like"/>
    <property type="match status" value="1"/>
</dbReference>
<dbReference type="Pfam" id="PF13577">
    <property type="entry name" value="SnoaL_4"/>
    <property type="match status" value="1"/>
</dbReference>
<dbReference type="InterPro" id="IPR037401">
    <property type="entry name" value="SnoaL-like"/>
</dbReference>
<gene>
    <name evidence="2" type="ORF">METZ01_LOCUS218788</name>
</gene>
<dbReference type="InterPro" id="IPR032710">
    <property type="entry name" value="NTF2-like_dom_sf"/>
</dbReference>